<dbReference type="Proteomes" id="UP000037178">
    <property type="component" value="Unassembled WGS sequence"/>
</dbReference>
<keyword evidence="1" id="KW-0812">Transmembrane</keyword>
<keyword evidence="3" id="KW-1185">Reference proteome</keyword>
<feature type="transmembrane region" description="Helical" evidence="1">
    <location>
        <begin position="138"/>
        <end position="157"/>
    </location>
</feature>
<feature type="transmembrane region" description="Helical" evidence="1">
    <location>
        <begin position="177"/>
        <end position="202"/>
    </location>
</feature>
<dbReference type="PATRIC" id="fig|1675527.3.peg.3662"/>
<keyword evidence="1" id="KW-0472">Membrane</keyword>
<feature type="transmembrane region" description="Helical" evidence="1">
    <location>
        <begin position="105"/>
        <end position="126"/>
    </location>
</feature>
<proteinExistence type="predicted"/>
<feature type="transmembrane region" description="Helical" evidence="1">
    <location>
        <begin position="42"/>
        <end position="63"/>
    </location>
</feature>
<dbReference type="NCBIfam" id="NF038065">
    <property type="entry name" value="Pr6Pr"/>
    <property type="match status" value="1"/>
</dbReference>
<organism evidence="2 3">
    <name type="scientific">Candidatus Rhodobacter oscarellae</name>
    <dbReference type="NCBI Taxonomy" id="1675527"/>
    <lineage>
        <taxon>Bacteria</taxon>
        <taxon>Pseudomonadati</taxon>
        <taxon>Pseudomonadota</taxon>
        <taxon>Alphaproteobacteria</taxon>
        <taxon>Rhodobacterales</taxon>
        <taxon>Rhodobacter group</taxon>
        <taxon>Rhodobacter</taxon>
    </lineage>
</organism>
<protein>
    <submittedName>
        <fullName evidence="2">Integral membrane protein</fullName>
    </submittedName>
</protein>
<sequence>MNLTLSPAAKTATIAITLAALGTLLLQTAVDVSSGQKLGASLWIQARFFTNLMILAVALIFALTWRRGAWPGASLPAALTVWIVLVGVIYHALLAADHDPEGWDVLVNIFQHTAIPLAVLGTWALLAPKAGLGWRDAVIWLGCPIGYAAYAILRGLLDGAFPYFFLNPVKSGWLGVGLYVIGIGVLFLVTGLLLVALARVLARR</sequence>
<dbReference type="EMBL" id="LFTY01000002">
    <property type="protein sequence ID" value="KMW58525.1"/>
    <property type="molecule type" value="Genomic_DNA"/>
</dbReference>
<reference evidence="2 3" key="1">
    <citation type="submission" date="2015-06" db="EMBL/GenBank/DDBJ databases">
        <title>Draft genome sequence of an Alphaproteobacteria species associated to the Mediterranean sponge Oscarella lobularis.</title>
        <authorList>
            <person name="Jourda C."/>
            <person name="Santini S."/>
            <person name="Claverie J.-M."/>
        </authorList>
    </citation>
    <scope>NUCLEOTIDE SEQUENCE [LARGE SCALE GENOMIC DNA]</scope>
    <source>
        <strain evidence="2">IGS</strain>
    </source>
</reference>
<dbReference type="InterPro" id="IPR049713">
    <property type="entry name" value="Pr6Pr-like"/>
</dbReference>
<name>A0A0J9E6X9_9RHOB</name>
<evidence type="ECO:0000313" key="3">
    <source>
        <dbReference type="Proteomes" id="UP000037178"/>
    </source>
</evidence>
<gene>
    <name evidence="2" type="ORF">AIOL_003502</name>
</gene>
<dbReference type="OrthoDB" id="9809977at2"/>
<feature type="transmembrane region" description="Helical" evidence="1">
    <location>
        <begin position="12"/>
        <end position="30"/>
    </location>
</feature>
<keyword evidence="1" id="KW-1133">Transmembrane helix</keyword>
<evidence type="ECO:0000313" key="2">
    <source>
        <dbReference type="EMBL" id="KMW58525.1"/>
    </source>
</evidence>
<dbReference type="AlphaFoldDB" id="A0A0J9E6X9"/>
<feature type="transmembrane region" description="Helical" evidence="1">
    <location>
        <begin position="75"/>
        <end position="93"/>
    </location>
</feature>
<accession>A0A0J9E6X9</accession>
<evidence type="ECO:0000256" key="1">
    <source>
        <dbReference type="SAM" id="Phobius"/>
    </source>
</evidence>
<dbReference type="RefSeq" id="WP_049644122.1">
    <property type="nucleotide sequence ID" value="NZ_LFTY01000002.1"/>
</dbReference>
<comment type="caution">
    <text evidence="2">The sequence shown here is derived from an EMBL/GenBank/DDBJ whole genome shotgun (WGS) entry which is preliminary data.</text>
</comment>
<dbReference type="STRING" id="1675527.AIOL_003502"/>